<comment type="caution">
    <text evidence="11">The sequence shown here is derived from an EMBL/GenBank/DDBJ whole genome shotgun (WGS) entry which is preliminary data.</text>
</comment>
<comment type="similarity">
    <text evidence="2">Belongs to the COG4 family.</text>
</comment>
<dbReference type="InterPro" id="IPR048684">
    <property type="entry name" value="COG4_C"/>
</dbReference>
<dbReference type="GO" id="GO:0000139">
    <property type="term" value="C:Golgi membrane"/>
    <property type="evidence" value="ECO:0007669"/>
    <property type="project" value="UniProtKB-SubCell"/>
</dbReference>
<dbReference type="PANTHER" id="PTHR24016:SF0">
    <property type="entry name" value="CONSERVED OLIGOMERIC GOLGI COMPLEX SUBUNIT 4"/>
    <property type="match status" value="1"/>
</dbReference>
<name>A0A9P6T7R5_9BASI</name>
<sequence>MYAPYTRQHLATLVSHRELIDALTNLESTEYKLDSSLAKTLGSPDTLEKSLSNIDQLRPRLSSLANDASTLHEVVTERAAIAQRISSKVRLLDLEQNRLKECIDRVQAIAELKDSFKNLLRAIENADWEAATRHIQRARAIKPEILGSQFAEAVVPSADLPEPPTIALENLTNQLTTTFLNAFSNAASSKDEATTTRFFKLFPLLGPHSSEAGLAAYSDFVRTLITLPTYPRSGPKPCLPQLTSLFEQLALIIDQHQPIVDKYYGPRSMLTVVIRLNLELDRHTTRILSTWDEDRQPDRKLSEVSGYGFPILTQLLSVTSNGSLNSTGPISAINSPAGLHSSLRSFAGNVQRTYNLQPSLSASSQAQTTVQESDAPDVQAIDGVIAELAGMSSRWQTYRRFLYARFGDDSDEPDEKMSPNHVQPPASNEHLKPIESTDFSRSIADLLLRLYIPLELAYLRMNIEKAHTTDEFELDSTPYLSSALDDTFFVLKKAVYRSLSIANTHILEIILKEIAEIVVRDFGEVIKHRLDSVGVGISGVGFGIGSKVGEGKEKREKNAMNAYIVYLNDLDMASEYMVKLVEEVIGGDTLTHSFFQPSEFDEAITFLSGLKASHTRFASFTKTGLEQLFNQLIRPRLRPMITECYKDVTYFLDEERYAETEAQDIFRKRFVRVWESLIEPYQTALTSSNFHQLFALTINTLSRPWETQIRNMKFTELGAIRFDRDLRSISSYLTSQTSFAISIVNEAFARLRQIALLLGLDEEEENLKDFLVGEEVTWRLSMAEIRAVLGQKKST</sequence>
<evidence type="ECO:0000256" key="3">
    <source>
        <dbReference type="ARBA" id="ARBA00020975"/>
    </source>
</evidence>
<dbReference type="Pfam" id="PF08318">
    <property type="entry name" value="COG4_m"/>
    <property type="match status" value="1"/>
</dbReference>
<evidence type="ECO:0000256" key="6">
    <source>
        <dbReference type="ARBA" id="ARBA00023034"/>
    </source>
</evidence>
<evidence type="ECO:0000259" key="10">
    <source>
        <dbReference type="SMART" id="SM00762"/>
    </source>
</evidence>
<proteinExistence type="inferred from homology"/>
<dbReference type="GO" id="GO:0015031">
    <property type="term" value="P:protein transport"/>
    <property type="evidence" value="ECO:0007669"/>
    <property type="project" value="UniProtKB-KW"/>
</dbReference>
<organism evidence="11 12">
    <name type="scientific">Cronartium quercuum f. sp. fusiforme G11</name>
    <dbReference type="NCBI Taxonomy" id="708437"/>
    <lineage>
        <taxon>Eukaryota</taxon>
        <taxon>Fungi</taxon>
        <taxon>Dikarya</taxon>
        <taxon>Basidiomycota</taxon>
        <taxon>Pucciniomycotina</taxon>
        <taxon>Pucciniomycetes</taxon>
        <taxon>Pucciniales</taxon>
        <taxon>Coleosporiaceae</taxon>
        <taxon>Cronartium</taxon>
    </lineage>
</organism>
<dbReference type="InterPro" id="IPR048682">
    <property type="entry name" value="COG4"/>
</dbReference>
<reference evidence="11" key="1">
    <citation type="submission" date="2013-11" db="EMBL/GenBank/DDBJ databases">
        <title>Genome sequence of the fusiform rust pathogen reveals effectors for host alternation and coevolution with pine.</title>
        <authorList>
            <consortium name="DOE Joint Genome Institute"/>
            <person name="Smith K."/>
            <person name="Pendleton A."/>
            <person name="Kubisiak T."/>
            <person name="Anderson C."/>
            <person name="Salamov A."/>
            <person name="Aerts A."/>
            <person name="Riley R."/>
            <person name="Clum A."/>
            <person name="Lindquist E."/>
            <person name="Ence D."/>
            <person name="Campbell M."/>
            <person name="Kronenberg Z."/>
            <person name="Feau N."/>
            <person name="Dhillon B."/>
            <person name="Hamelin R."/>
            <person name="Burleigh J."/>
            <person name="Smith J."/>
            <person name="Yandell M."/>
            <person name="Nelson C."/>
            <person name="Grigoriev I."/>
            <person name="Davis J."/>
        </authorList>
    </citation>
    <scope>NUCLEOTIDE SEQUENCE</scope>
    <source>
        <strain evidence="11">G11</strain>
    </source>
</reference>
<evidence type="ECO:0000313" key="12">
    <source>
        <dbReference type="Proteomes" id="UP000886653"/>
    </source>
</evidence>
<dbReference type="Gene3D" id="1.10.287.1060">
    <property type="entry name" value="ESAT-6-like"/>
    <property type="match status" value="1"/>
</dbReference>
<dbReference type="PANTHER" id="PTHR24016">
    <property type="entry name" value="CONSERVED OLIGOMERIC GOLGI COMPLEX SUBUNIT 4"/>
    <property type="match status" value="1"/>
</dbReference>
<evidence type="ECO:0000256" key="5">
    <source>
        <dbReference type="ARBA" id="ARBA00022927"/>
    </source>
</evidence>
<feature type="region of interest" description="Disordered" evidence="9">
    <location>
        <begin position="411"/>
        <end position="434"/>
    </location>
</feature>
<gene>
    <name evidence="11" type="ORF">CROQUDRAFT_51247</name>
</gene>
<dbReference type="Pfam" id="PF20662">
    <property type="entry name" value="COG4_C"/>
    <property type="match status" value="1"/>
</dbReference>
<evidence type="ECO:0000313" key="11">
    <source>
        <dbReference type="EMBL" id="KAG0141759.1"/>
    </source>
</evidence>
<protein>
    <recommendedName>
        <fullName evidence="3">Conserved oligomeric Golgi complex subunit 4</fullName>
    </recommendedName>
    <alternativeName>
        <fullName evidence="8">Component of oligomeric Golgi complex 4</fullName>
    </alternativeName>
</protein>
<dbReference type="AlphaFoldDB" id="A0A9P6T7R5"/>
<dbReference type="SMART" id="SM00762">
    <property type="entry name" value="Cog4"/>
    <property type="match status" value="1"/>
</dbReference>
<keyword evidence="7" id="KW-0472">Membrane</keyword>
<evidence type="ECO:0000256" key="9">
    <source>
        <dbReference type="SAM" id="MobiDB-lite"/>
    </source>
</evidence>
<dbReference type="Gene3D" id="1.20.58.1970">
    <property type="match status" value="1"/>
</dbReference>
<dbReference type="OrthoDB" id="47059at2759"/>
<dbReference type="EMBL" id="MU167372">
    <property type="protein sequence ID" value="KAG0141759.1"/>
    <property type="molecule type" value="Genomic_DNA"/>
</dbReference>
<dbReference type="Pfam" id="PF20663">
    <property type="entry name" value="COG4_N"/>
    <property type="match status" value="1"/>
</dbReference>
<dbReference type="Proteomes" id="UP000886653">
    <property type="component" value="Unassembled WGS sequence"/>
</dbReference>
<evidence type="ECO:0000256" key="1">
    <source>
        <dbReference type="ARBA" id="ARBA00004395"/>
    </source>
</evidence>
<keyword evidence="4" id="KW-0813">Transport</keyword>
<accession>A0A9P6T7R5</accession>
<feature type="domain" description="COG4 transport protein middle alpha-helical bundle" evidence="10">
    <location>
        <begin position="168"/>
        <end position="531"/>
    </location>
</feature>
<comment type="subcellular location">
    <subcellularLocation>
        <location evidence="1">Golgi apparatus membrane</location>
        <topology evidence="1">Peripheral membrane protein</topology>
    </subcellularLocation>
</comment>
<keyword evidence="12" id="KW-1185">Reference proteome</keyword>
<evidence type="ECO:0000256" key="4">
    <source>
        <dbReference type="ARBA" id="ARBA00022448"/>
    </source>
</evidence>
<keyword evidence="6" id="KW-0333">Golgi apparatus</keyword>
<dbReference type="InterPro" id="IPR048680">
    <property type="entry name" value="COG4_N"/>
</dbReference>
<evidence type="ECO:0000256" key="8">
    <source>
        <dbReference type="ARBA" id="ARBA00031340"/>
    </source>
</evidence>
<dbReference type="InterPro" id="IPR013167">
    <property type="entry name" value="COG4_M"/>
</dbReference>
<keyword evidence="5" id="KW-0653">Protein transport</keyword>
<evidence type="ECO:0000256" key="2">
    <source>
        <dbReference type="ARBA" id="ARBA00009215"/>
    </source>
</evidence>
<evidence type="ECO:0000256" key="7">
    <source>
        <dbReference type="ARBA" id="ARBA00023136"/>
    </source>
</evidence>